<evidence type="ECO:0000256" key="2">
    <source>
        <dbReference type="ARBA" id="ARBA00004922"/>
    </source>
</evidence>
<protein>
    <recommendedName>
        <fullName evidence="12">alpha-1,2-Mannosidase</fullName>
        <ecNumber evidence="12">3.2.1.-</ecNumber>
    </recommendedName>
</protein>
<dbReference type="PRINTS" id="PR00747">
    <property type="entry name" value="GLYHDRLASE47"/>
</dbReference>
<evidence type="ECO:0000256" key="8">
    <source>
        <dbReference type="ARBA" id="ARBA00047669"/>
    </source>
</evidence>
<comment type="catalytic activity">
    <reaction evidence="9">
        <text>N(4)-(alpha-D-Man-(1-&gt;2)-alpha-D-Man-(1-&gt;2)-alpha-D-Man-(1-&gt;3)-[alpha-D-Man-(1-&gt;2)-alpha-D-Man-(1-&gt;3)-[alpha-D-Man-(1-&gt;2)-alpha-D-Man-(1-&gt;6)]-alpha-D-Man-(1-&gt;6)]-beta-D-Man-(1-&gt;4)-beta-D-GlcNAc-(1-&gt;4)-beta-D-GlcNAc)-L-asparaginyl-[protein] (N-glucan mannose isomer 9A1,2,3B1,2,3) + 4 H2O = N(4)-(alpha-D-Man-(1-&gt;3)-[alpha-D-Man-(1-&gt;3)-[alpha-D-Man-(1-&gt;6)]-alpha-D-Man-(1-&gt;6)]-beta-D-Man-(1-&gt;4)-beta-D-GlcNAc-(1-&gt;4)-beta-D-GlcNAc)-L-asparaginyl-[protein] (N-glucan mannose isomer 5A1,2) + 4 beta-D-mannose</text>
        <dbReference type="Rhea" id="RHEA:56008"/>
        <dbReference type="Rhea" id="RHEA-COMP:14356"/>
        <dbReference type="Rhea" id="RHEA-COMP:14367"/>
        <dbReference type="ChEBI" id="CHEBI:15377"/>
        <dbReference type="ChEBI" id="CHEBI:28563"/>
        <dbReference type="ChEBI" id="CHEBI:59087"/>
        <dbReference type="ChEBI" id="CHEBI:139493"/>
        <dbReference type="EC" id="3.2.1.113"/>
    </reaction>
</comment>
<keyword evidence="13" id="KW-0812">Transmembrane</keyword>
<dbReference type="InterPro" id="IPR001382">
    <property type="entry name" value="Glyco_hydro_47"/>
</dbReference>
<dbReference type="GO" id="GO:0016020">
    <property type="term" value="C:membrane"/>
    <property type="evidence" value="ECO:0007669"/>
    <property type="project" value="InterPro"/>
</dbReference>
<name>A0A164YPP1_9AGAM</name>
<evidence type="ECO:0000256" key="11">
    <source>
        <dbReference type="PIRSR" id="PIRSR601382-3"/>
    </source>
</evidence>
<dbReference type="InterPro" id="IPR036026">
    <property type="entry name" value="Seven-hairpin_glycosidases"/>
</dbReference>
<evidence type="ECO:0000256" key="9">
    <source>
        <dbReference type="ARBA" id="ARBA00048605"/>
    </source>
</evidence>
<feature type="disulfide bond" evidence="11">
    <location>
        <begin position="348"/>
        <end position="383"/>
    </location>
</feature>
<evidence type="ECO:0000256" key="4">
    <source>
        <dbReference type="ARBA" id="ARBA00022723"/>
    </source>
</evidence>
<dbReference type="SUPFAM" id="SSF48225">
    <property type="entry name" value="Seven-hairpin glycosidases"/>
    <property type="match status" value="1"/>
</dbReference>
<evidence type="ECO:0000313" key="14">
    <source>
        <dbReference type="EMBL" id="KZS97117.1"/>
    </source>
</evidence>
<keyword evidence="13" id="KW-0472">Membrane</keyword>
<evidence type="ECO:0000256" key="5">
    <source>
        <dbReference type="ARBA" id="ARBA00022801"/>
    </source>
</evidence>
<evidence type="ECO:0000256" key="12">
    <source>
        <dbReference type="RuleBase" id="RU361193"/>
    </source>
</evidence>
<dbReference type="EMBL" id="KV419397">
    <property type="protein sequence ID" value="KZS97117.1"/>
    <property type="molecule type" value="Genomic_DNA"/>
</dbReference>
<evidence type="ECO:0000256" key="6">
    <source>
        <dbReference type="ARBA" id="ARBA00022837"/>
    </source>
</evidence>
<dbReference type="STRING" id="1314777.A0A164YPP1"/>
<keyword evidence="7 11" id="KW-1015">Disulfide bond</keyword>
<dbReference type="InterPro" id="IPR050749">
    <property type="entry name" value="Glycosyl_Hydrolase_47"/>
</dbReference>
<dbReference type="OrthoDB" id="8118055at2759"/>
<feature type="binding site" evidence="10">
    <location>
        <position position="595"/>
    </location>
    <ligand>
        <name>Ca(2+)</name>
        <dbReference type="ChEBI" id="CHEBI:29108"/>
    </ligand>
</feature>
<dbReference type="PANTHER" id="PTHR11742">
    <property type="entry name" value="MANNOSYL-OLIGOSACCHARIDE ALPHA-1,2-MANNOSIDASE-RELATED"/>
    <property type="match status" value="1"/>
</dbReference>
<evidence type="ECO:0000256" key="7">
    <source>
        <dbReference type="ARBA" id="ARBA00023157"/>
    </source>
</evidence>
<dbReference type="Gene3D" id="1.50.10.10">
    <property type="match status" value="1"/>
</dbReference>
<keyword evidence="5 12" id="KW-0378">Hydrolase</keyword>
<dbReference type="GO" id="GO:0005975">
    <property type="term" value="P:carbohydrate metabolic process"/>
    <property type="evidence" value="ECO:0007669"/>
    <property type="project" value="InterPro"/>
</dbReference>
<evidence type="ECO:0000256" key="3">
    <source>
        <dbReference type="ARBA" id="ARBA00007658"/>
    </source>
</evidence>
<dbReference type="InterPro" id="IPR012341">
    <property type="entry name" value="6hp_glycosidase-like_sf"/>
</dbReference>
<reference evidence="14 15" key="1">
    <citation type="journal article" date="2016" name="Mol. Biol. Evol.">
        <title>Comparative Genomics of Early-Diverging Mushroom-Forming Fungi Provides Insights into the Origins of Lignocellulose Decay Capabilities.</title>
        <authorList>
            <person name="Nagy L.G."/>
            <person name="Riley R."/>
            <person name="Tritt A."/>
            <person name="Adam C."/>
            <person name="Daum C."/>
            <person name="Floudas D."/>
            <person name="Sun H."/>
            <person name="Yadav J.S."/>
            <person name="Pangilinan J."/>
            <person name="Larsson K.H."/>
            <person name="Matsuura K."/>
            <person name="Barry K."/>
            <person name="Labutti K."/>
            <person name="Kuo R."/>
            <person name="Ohm R.A."/>
            <person name="Bhattacharya S.S."/>
            <person name="Shirouzu T."/>
            <person name="Yoshinaga Y."/>
            <person name="Martin F.M."/>
            <person name="Grigoriev I.V."/>
            <person name="Hibbett D.S."/>
        </authorList>
    </citation>
    <scope>NUCLEOTIDE SEQUENCE [LARGE SCALE GENOMIC DNA]</scope>
    <source>
        <strain evidence="14 15">HHB9708</strain>
    </source>
</reference>
<dbReference type="GO" id="GO:0036503">
    <property type="term" value="P:ERAD pathway"/>
    <property type="evidence" value="ECO:0007669"/>
    <property type="project" value="UniProtKB-ARBA"/>
</dbReference>
<dbReference type="GO" id="GO:0004571">
    <property type="term" value="F:mannosyl-oligosaccharide 1,2-alpha-mannosidase activity"/>
    <property type="evidence" value="ECO:0007669"/>
    <property type="project" value="UniProtKB-EC"/>
</dbReference>
<comment type="catalytic activity">
    <reaction evidence="8">
        <text>N(4)-(alpha-D-Man-(1-&gt;2)-alpha-D-Man-(1-&gt;2)-alpha-D-Man-(1-&gt;3)-[alpha-D-Man-(1-&gt;3)-[alpha-D-Man-(1-&gt;2)-alpha-D-Man-(1-&gt;6)]-alpha-D-Man-(1-&gt;6)]-beta-D-Man-(1-&gt;4)-beta-D-GlcNAc-(1-&gt;4)-beta-D-GlcNAc)-L-asparaginyl-[protein] (N-glucan mannose isomer 8A1,2,3B1,3) + 3 H2O = N(4)-(alpha-D-Man-(1-&gt;3)-[alpha-D-Man-(1-&gt;3)-[alpha-D-Man-(1-&gt;6)]-alpha-D-Man-(1-&gt;6)]-beta-D-Man-(1-&gt;4)-beta-D-GlcNAc-(1-&gt;4)-beta-D-GlcNAc)-L-asparaginyl-[protein] (N-glucan mannose isomer 5A1,2) + 3 beta-D-mannose</text>
        <dbReference type="Rhea" id="RHEA:56028"/>
        <dbReference type="Rhea" id="RHEA-COMP:14358"/>
        <dbReference type="Rhea" id="RHEA-COMP:14367"/>
        <dbReference type="ChEBI" id="CHEBI:15377"/>
        <dbReference type="ChEBI" id="CHEBI:28563"/>
        <dbReference type="ChEBI" id="CHEBI:59087"/>
        <dbReference type="ChEBI" id="CHEBI:60628"/>
        <dbReference type="EC" id="3.2.1.113"/>
    </reaction>
</comment>
<comment type="similarity">
    <text evidence="3 12">Belongs to the glycosyl hydrolase 47 family.</text>
</comment>
<dbReference type="Proteomes" id="UP000076722">
    <property type="component" value="Unassembled WGS sequence"/>
</dbReference>
<keyword evidence="13" id="KW-1133">Transmembrane helix</keyword>
<proteinExistence type="inferred from homology"/>
<keyword evidence="12 14" id="KW-0326">Glycosidase</keyword>
<keyword evidence="4 10" id="KW-0479">Metal-binding</keyword>
<comment type="cofactor">
    <cofactor evidence="1 10">
        <name>Ca(2+)</name>
        <dbReference type="ChEBI" id="CHEBI:29108"/>
    </cofactor>
</comment>
<dbReference type="PANTHER" id="PTHR11742:SF55">
    <property type="entry name" value="ENDOPLASMIC RETICULUM MANNOSYL-OLIGOSACCHARIDE 1,2-ALPHA-MANNOSIDASE"/>
    <property type="match status" value="1"/>
</dbReference>
<sequence>MSNSYRLLPLSATQSPRADQSILRRFSLAKWQRHRIFVFSLLALLSLSVLNLLHPIVPALFTRSIDWDDRADQVRKSFLYAYSNYERYAYPHDELLPLSASYVDNFNGWGVSIIDSLDTMYLMGLTPQFKRGLLHVAAVNFTLPTHVFAPFFETTIRYLGGLLSAYALSGEPLLLARADELGEALLPVFSSPSGLPYFGINPKTGQPRHGAARGRILFAEIASCQIEYKYLAHLTGKTKYFHAVDKIIAIMEKGQREDGMWSTFWNTSSGEQLNDHVSVGAWADSSYEYLLKGYLLSNRTETRLMSLFKSSTKGILQNLLYLSPTRSLLYPTDLNRGYPSGRFEHLSCFYPGLLAIGVPEIYPLDPALAEKMSWAAEGMAWSCYIMYGDQVQGGRGSGLGPDEARMDRVAYNKTLHGLGGEGGGERQDVWEKKNGRWWDIVEEWKRESKTAGRWGKMRGKPPGVGNLASVWNTETKKDGVKRDYVANIDSYLLRPETIESIYIMWRTTRDPIWREKGWEIFQSLERTTRQKNGYASVLSVAPDPDRGFPISNEKTSKPMPVDSMPSYALAETWKYLFLLFKEDDPVPMDRWVFNTEAHPLPVFDWKDWEKAEYGIRS</sequence>
<feature type="transmembrane region" description="Helical" evidence="13">
    <location>
        <begin position="36"/>
        <end position="57"/>
    </location>
</feature>
<keyword evidence="6 10" id="KW-0106">Calcium</keyword>
<keyword evidence="15" id="KW-1185">Reference proteome</keyword>
<dbReference type="GO" id="GO:0005509">
    <property type="term" value="F:calcium ion binding"/>
    <property type="evidence" value="ECO:0007669"/>
    <property type="project" value="InterPro"/>
</dbReference>
<accession>A0A164YPP1</accession>
<dbReference type="EC" id="3.2.1.-" evidence="12"/>
<organism evidence="14 15">
    <name type="scientific">Sistotremastrum niveocremeum HHB9708</name>
    <dbReference type="NCBI Taxonomy" id="1314777"/>
    <lineage>
        <taxon>Eukaryota</taxon>
        <taxon>Fungi</taxon>
        <taxon>Dikarya</taxon>
        <taxon>Basidiomycota</taxon>
        <taxon>Agaricomycotina</taxon>
        <taxon>Agaricomycetes</taxon>
        <taxon>Sistotremastrales</taxon>
        <taxon>Sistotremastraceae</taxon>
        <taxon>Sertulicium</taxon>
        <taxon>Sertulicium niveocremeum</taxon>
    </lineage>
</organism>
<comment type="pathway">
    <text evidence="2">Protein modification; protein glycosylation.</text>
</comment>
<dbReference type="GO" id="GO:0005783">
    <property type="term" value="C:endoplasmic reticulum"/>
    <property type="evidence" value="ECO:0007669"/>
    <property type="project" value="TreeGrafter"/>
</dbReference>
<evidence type="ECO:0000256" key="13">
    <source>
        <dbReference type="SAM" id="Phobius"/>
    </source>
</evidence>
<dbReference type="AlphaFoldDB" id="A0A164YPP1"/>
<dbReference type="Pfam" id="PF01532">
    <property type="entry name" value="Glyco_hydro_47"/>
    <property type="match status" value="1"/>
</dbReference>
<evidence type="ECO:0000256" key="1">
    <source>
        <dbReference type="ARBA" id="ARBA00001913"/>
    </source>
</evidence>
<evidence type="ECO:0000313" key="15">
    <source>
        <dbReference type="Proteomes" id="UP000076722"/>
    </source>
</evidence>
<gene>
    <name evidence="14" type="ORF">SISNIDRAFT_449842</name>
</gene>
<evidence type="ECO:0000256" key="10">
    <source>
        <dbReference type="PIRSR" id="PIRSR601382-2"/>
    </source>
</evidence>